<dbReference type="AlphaFoldDB" id="C1EI62"/>
<evidence type="ECO:0000256" key="1">
    <source>
        <dbReference type="SAM" id="MobiDB-lite"/>
    </source>
</evidence>
<keyword evidence="3" id="KW-1185">Reference proteome</keyword>
<dbReference type="EMBL" id="CP001333">
    <property type="protein sequence ID" value="ACO67803.1"/>
    <property type="molecule type" value="Genomic_DNA"/>
</dbReference>
<evidence type="ECO:0000313" key="3">
    <source>
        <dbReference type="Proteomes" id="UP000002009"/>
    </source>
</evidence>
<dbReference type="KEGG" id="mis:MICPUN_109571"/>
<protein>
    <submittedName>
        <fullName evidence="2">Uncharacterized protein</fullName>
    </submittedName>
</protein>
<accession>C1EI62</accession>
<feature type="region of interest" description="Disordered" evidence="1">
    <location>
        <begin position="1"/>
        <end position="44"/>
    </location>
</feature>
<evidence type="ECO:0000313" key="2">
    <source>
        <dbReference type="EMBL" id="ACO67803.1"/>
    </source>
</evidence>
<gene>
    <name evidence="2" type="ORF">MICPUN_109571</name>
</gene>
<reference evidence="2 3" key="1">
    <citation type="journal article" date="2009" name="Science">
        <title>Green evolution and dynamic adaptations revealed by genomes of the marine picoeukaryotes Micromonas.</title>
        <authorList>
            <person name="Worden A.Z."/>
            <person name="Lee J.H."/>
            <person name="Mock T."/>
            <person name="Rouze P."/>
            <person name="Simmons M.P."/>
            <person name="Aerts A.L."/>
            <person name="Allen A.E."/>
            <person name="Cuvelier M.L."/>
            <person name="Derelle E."/>
            <person name="Everett M.V."/>
            <person name="Foulon E."/>
            <person name="Grimwood J."/>
            <person name="Gundlach H."/>
            <person name="Henrissat B."/>
            <person name="Napoli C."/>
            <person name="McDonald S.M."/>
            <person name="Parker M.S."/>
            <person name="Rombauts S."/>
            <person name="Salamov A."/>
            <person name="Von Dassow P."/>
            <person name="Badger J.H."/>
            <person name="Coutinho P.M."/>
            <person name="Demir E."/>
            <person name="Dubchak I."/>
            <person name="Gentemann C."/>
            <person name="Eikrem W."/>
            <person name="Gready J.E."/>
            <person name="John U."/>
            <person name="Lanier W."/>
            <person name="Lindquist E.A."/>
            <person name="Lucas S."/>
            <person name="Mayer K.F."/>
            <person name="Moreau H."/>
            <person name="Not F."/>
            <person name="Otillar R."/>
            <person name="Panaud O."/>
            <person name="Pangilinan J."/>
            <person name="Paulsen I."/>
            <person name="Piegu B."/>
            <person name="Poliakov A."/>
            <person name="Robbens S."/>
            <person name="Schmutz J."/>
            <person name="Toulza E."/>
            <person name="Wyss T."/>
            <person name="Zelensky A."/>
            <person name="Zhou K."/>
            <person name="Armbrust E.V."/>
            <person name="Bhattacharya D."/>
            <person name="Goodenough U.W."/>
            <person name="Van de Peer Y."/>
            <person name="Grigoriev I.V."/>
        </authorList>
    </citation>
    <scope>NUCLEOTIDE SEQUENCE [LARGE SCALE GENOMIC DNA]</scope>
    <source>
        <strain evidence="3">RCC299 / NOUM17</strain>
    </source>
</reference>
<proteinExistence type="predicted"/>
<dbReference type="GeneID" id="8249301"/>
<name>C1EI62_MICCC</name>
<organism evidence="2 3">
    <name type="scientific">Micromonas commoda (strain RCC299 / NOUM17 / CCMP2709)</name>
    <name type="common">Picoplanktonic green alga</name>
    <dbReference type="NCBI Taxonomy" id="296587"/>
    <lineage>
        <taxon>Eukaryota</taxon>
        <taxon>Viridiplantae</taxon>
        <taxon>Chlorophyta</taxon>
        <taxon>Mamiellophyceae</taxon>
        <taxon>Mamiellales</taxon>
        <taxon>Mamiellaceae</taxon>
        <taxon>Micromonas</taxon>
    </lineage>
</organism>
<sequence>MSRLEFSRTAPAGGASPARTDSDGTTTDSDTTHEGDEDDAPQMPPPVALLSMLGAVLAARAVGLEANPRLERGAAAMARYFCLEHTAARIGCASPAGMFKYGMRYHPGRIGVGAYHDGGLLRGLFNALTAVIAALWHVRLVGFSCVVLAATVKTAMKIIGDGVVGGVPSLTGDIALSPAFLASVASASVPAVLYREALRFDAEGIDEGNSGIKRGSSKRWSTAHAKHAVRAQNRGAMIWPFVAIACAAVQLLKLRSDASLNTAKLLLVAATEIVPAATLLASLQFPEWNTRSKRRANWPALSVTVHIARMIACLARGHTAYASRYSMYLGFCVDVVTSTLSVAMFPMWRTADAVQAQTGVVACDWIGHYLRTGTTPAYLVPGDAPLTPVEIWCHVVRECVWRVLTPAAVNALVMHRVVQSGRSKRRATVVEDAHSE</sequence>
<dbReference type="Proteomes" id="UP000002009">
    <property type="component" value="Chromosome 15"/>
</dbReference>
<dbReference type="RefSeq" id="XP_002506545.1">
    <property type="nucleotide sequence ID" value="XM_002506499.1"/>
</dbReference>
<dbReference type="InParanoid" id="C1EI62"/>